<sequence>MPLLRNYLTAVLVGAMLAWLVVMAMGVLAAIPISPAFLAAQRNSPVLVHVLTTTLLVQVPGILLSSLVGWSFFRLTRRATIGLVAVIAFPWIGLVLLWSWPLISSADLAVIEKLGNLLSWRAAPGTLSIPLGLAAAYMAVGFR</sequence>
<feature type="transmembrane region" description="Helical" evidence="1">
    <location>
        <begin position="46"/>
        <end position="73"/>
    </location>
</feature>
<proteinExistence type="predicted"/>
<evidence type="ECO:0000256" key="1">
    <source>
        <dbReference type="SAM" id="Phobius"/>
    </source>
</evidence>
<protein>
    <submittedName>
        <fullName evidence="2">Uncharacterized protein</fullName>
    </submittedName>
</protein>
<accession>A0ABT2YJ12</accession>
<dbReference type="EMBL" id="JAJIRN010000008">
    <property type="protein sequence ID" value="MCV2370052.1"/>
    <property type="molecule type" value="Genomic_DNA"/>
</dbReference>
<comment type="caution">
    <text evidence="2">The sequence shown here is derived from an EMBL/GenBank/DDBJ whole genome shotgun (WGS) entry which is preliminary data.</text>
</comment>
<name>A0ABT2YJ12_9BURK</name>
<keyword evidence="1" id="KW-0472">Membrane</keyword>
<evidence type="ECO:0000313" key="2">
    <source>
        <dbReference type="EMBL" id="MCV2370052.1"/>
    </source>
</evidence>
<evidence type="ECO:0000313" key="3">
    <source>
        <dbReference type="Proteomes" id="UP001209701"/>
    </source>
</evidence>
<dbReference type="Proteomes" id="UP001209701">
    <property type="component" value="Unassembled WGS sequence"/>
</dbReference>
<feature type="transmembrane region" description="Helical" evidence="1">
    <location>
        <begin position="120"/>
        <end position="140"/>
    </location>
</feature>
<feature type="transmembrane region" description="Helical" evidence="1">
    <location>
        <begin position="7"/>
        <end position="34"/>
    </location>
</feature>
<reference evidence="2 3" key="1">
    <citation type="submission" date="2021-11" db="EMBL/GenBank/DDBJ databases">
        <authorList>
            <person name="Liang Q."/>
            <person name="Mou H."/>
            <person name="Liu Z."/>
        </authorList>
    </citation>
    <scope>NUCLEOTIDE SEQUENCE [LARGE SCALE GENOMIC DNA]</scope>
    <source>
        <strain evidence="2 3">CHU3</strain>
    </source>
</reference>
<keyword evidence="1" id="KW-1133">Transmembrane helix</keyword>
<keyword evidence="1" id="KW-0812">Transmembrane</keyword>
<organism evidence="2 3">
    <name type="scientific">Roseateles oligotrophus</name>
    <dbReference type="NCBI Taxonomy" id="1769250"/>
    <lineage>
        <taxon>Bacteria</taxon>
        <taxon>Pseudomonadati</taxon>
        <taxon>Pseudomonadota</taxon>
        <taxon>Betaproteobacteria</taxon>
        <taxon>Burkholderiales</taxon>
        <taxon>Sphaerotilaceae</taxon>
        <taxon>Roseateles</taxon>
    </lineage>
</organism>
<gene>
    <name evidence="2" type="ORF">LNV07_18375</name>
</gene>
<dbReference type="RefSeq" id="WP_263572635.1">
    <property type="nucleotide sequence ID" value="NZ_JAJIRN010000008.1"/>
</dbReference>
<feature type="transmembrane region" description="Helical" evidence="1">
    <location>
        <begin position="80"/>
        <end position="100"/>
    </location>
</feature>
<keyword evidence="3" id="KW-1185">Reference proteome</keyword>